<evidence type="ECO:0000313" key="6">
    <source>
        <dbReference type="Proteomes" id="UP000287352"/>
    </source>
</evidence>
<dbReference type="GO" id="GO:0042450">
    <property type="term" value="P:L-arginine biosynthetic process via ornithine"/>
    <property type="evidence" value="ECO:0007669"/>
    <property type="project" value="TreeGrafter"/>
</dbReference>
<reference evidence="6" key="1">
    <citation type="submission" date="2018-12" db="EMBL/GenBank/DDBJ databases">
        <title>Tengunoibacter tsumagoiensis gen. nov., sp. nov., Dictyobacter kobayashii sp. nov., D. alpinus sp. nov., and D. joshuensis sp. nov. and description of Dictyobacteraceae fam. nov. within the order Ktedonobacterales isolated from Tengu-no-mugimeshi.</title>
        <authorList>
            <person name="Wang C.M."/>
            <person name="Zheng Y."/>
            <person name="Sakai Y."/>
            <person name="Toyoda A."/>
            <person name="Minakuchi Y."/>
            <person name="Abe K."/>
            <person name="Yokota A."/>
            <person name="Yabe S."/>
        </authorList>
    </citation>
    <scope>NUCLEOTIDE SEQUENCE [LARGE SCALE GENOMIC DNA]</scope>
    <source>
        <strain evidence="6">Uno3</strain>
    </source>
</reference>
<evidence type="ECO:0000259" key="3">
    <source>
        <dbReference type="Pfam" id="PF00185"/>
    </source>
</evidence>
<dbReference type="EMBL" id="BIFR01000001">
    <property type="protein sequence ID" value="GCE13505.1"/>
    <property type="molecule type" value="Genomic_DNA"/>
</dbReference>
<dbReference type="Pfam" id="PF00185">
    <property type="entry name" value="OTCace"/>
    <property type="match status" value="1"/>
</dbReference>
<sequence length="284" mass="31439">MKEGRWEGKQTLKDKIVGIYFRKTSTRTRTAFTVGASKLGASVIAYGPNDLQINTGETIEDTARVLAGYLDALVLRTAESIDEMKIFAAYNNIAVINAMSDKEHPTQAIADLATLKNQFGTLNGLDILYLGEGNSTAAALALAISKLEGMRLTLLTPEGYGLPAEILDQAQVFAHQRHTSIEQYHHIDAVPSAVDVVYTARWQTTGSSKEDPNWREYFKPFRVTPALMKRISKPYRTVFMHDLPAIRGEDVMSEVLDGQQSIAFEQAHNKLFGAMAVLEWCLLG</sequence>
<accession>A0A402A383</accession>
<name>A0A402A383_9CHLR</name>
<evidence type="ECO:0000256" key="1">
    <source>
        <dbReference type="ARBA" id="ARBA00022679"/>
    </source>
</evidence>
<dbReference type="GO" id="GO:0019240">
    <property type="term" value="P:citrulline biosynthetic process"/>
    <property type="evidence" value="ECO:0007669"/>
    <property type="project" value="TreeGrafter"/>
</dbReference>
<comment type="similarity">
    <text evidence="2">Belongs to the aspartate/ornithine carbamoyltransferase superfamily.</text>
</comment>
<evidence type="ECO:0000259" key="4">
    <source>
        <dbReference type="Pfam" id="PF02729"/>
    </source>
</evidence>
<feature type="domain" description="Aspartate/ornithine carbamoyltransferase carbamoyl-P binding" evidence="4">
    <location>
        <begin position="7"/>
        <end position="116"/>
    </location>
</feature>
<dbReference type="InterPro" id="IPR006132">
    <property type="entry name" value="Asp/Orn_carbamoyltranf_P-bd"/>
</dbReference>
<comment type="caution">
    <text evidence="5">The sequence shown here is derived from an EMBL/GenBank/DDBJ whole genome shotgun (WGS) entry which is preliminary data.</text>
</comment>
<dbReference type="GO" id="GO:0016597">
    <property type="term" value="F:amino acid binding"/>
    <property type="evidence" value="ECO:0007669"/>
    <property type="project" value="InterPro"/>
</dbReference>
<dbReference type="GO" id="GO:0004585">
    <property type="term" value="F:ornithine carbamoyltransferase activity"/>
    <property type="evidence" value="ECO:0007669"/>
    <property type="project" value="TreeGrafter"/>
</dbReference>
<dbReference type="Proteomes" id="UP000287352">
    <property type="component" value="Unassembled WGS sequence"/>
</dbReference>
<dbReference type="Gene3D" id="3.40.50.1370">
    <property type="entry name" value="Aspartate/ornithine carbamoyltransferase"/>
    <property type="match status" value="2"/>
</dbReference>
<keyword evidence="6" id="KW-1185">Reference proteome</keyword>
<dbReference type="InterPro" id="IPR006131">
    <property type="entry name" value="Asp_carbamoyltransf_Asp/Orn-bd"/>
</dbReference>
<evidence type="ECO:0000313" key="5">
    <source>
        <dbReference type="EMBL" id="GCE13505.1"/>
    </source>
</evidence>
<organism evidence="5 6">
    <name type="scientific">Tengunoibacter tsumagoiensis</name>
    <dbReference type="NCBI Taxonomy" id="2014871"/>
    <lineage>
        <taxon>Bacteria</taxon>
        <taxon>Bacillati</taxon>
        <taxon>Chloroflexota</taxon>
        <taxon>Ktedonobacteria</taxon>
        <taxon>Ktedonobacterales</taxon>
        <taxon>Dictyobacteraceae</taxon>
        <taxon>Tengunoibacter</taxon>
    </lineage>
</organism>
<dbReference type="Pfam" id="PF02729">
    <property type="entry name" value="OTCace_N"/>
    <property type="match status" value="1"/>
</dbReference>
<dbReference type="PRINTS" id="PR00102">
    <property type="entry name" value="OTCASE"/>
</dbReference>
<feature type="domain" description="Aspartate/ornithine carbamoyltransferase Asp/Orn-binding" evidence="3">
    <location>
        <begin position="124"/>
        <end position="281"/>
    </location>
</feature>
<dbReference type="InterPro" id="IPR002292">
    <property type="entry name" value="Orn/put_carbamltrans"/>
</dbReference>
<dbReference type="SUPFAM" id="SSF53671">
    <property type="entry name" value="Aspartate/ornithine carbamoyltransferase"/>
    <property type="match status" value="1"/>
</dbReference>
<evidence type="ECO:0000256" key="2">
    <source>
        <dbReference type="RuleBase" id="RU003634"/>
    </source>
</evidence>
<dbReference type="PRINTS" id="PR00100">
    <property type="entry name" value="AOTCASE"/>
</dbReference>
<dbReference type="AlphaFoldDB" id="A0A402A383"/>
<dbReference type="PANTHER" id="PTHR45753">
    <property type="entry name" value="ORNITHINE CARBAMOYLTRANSFERASE, MITOCHONDRIAL"/>
    <property type="match status" value="1"/>
</dbReference>
<proteinExistence type="inferred from homology"/>
<dbReference type="InterPro" id="IPR036901">
    <property type="entry name" value="Asp/Orn_carbamoylTrfase_sf"/>
</dbReference>
<keyword evidence="1 2" id="KW-0808">Transferase</keyword>
<dbReference type="PANTHER" id="PTHR45753:SF3">
    <property type="entry name" value="ORNITHINE TRANSCARBAMYLASE, MITOCHONDRIAL"/>
    <property type="match status" value="1"/>
</dbReference>
<dbReference type="PROSITE" id="PS00097">
    <property type="entry name" value="CARBAMOYLTRANSFERASE"/>
    <property type="match status" value="1"/>
</dbReference>
<protein>
    <submittedName>
        <fullName evidence="5">Ornithine carbamoyltransferase</fullName>
    </submittedName>
</protein>
<dbReference type="InterPro" id="IPR006130">
    <property type="entry name" value="Asp/Orn_carbamoylTrfase"/>
</dbReference>
<gene>
    <name evidence="5" type="primary">argF</name>
    <name evidence="5" type="ORF">KTT_33640</name>
</gene>